<accession>A0A8J3GTI3</accession>
<reference evidence="1" key="1">
    <citation type="journal article" date="2014" name="Int. J. Syst. Evol. Microbiol.">
        <title>Complete genome sequence of Corynebacterium casei LMG S-19264T (=DSM 44701T), isolated from a smear-ripened cheese.</title>
        <authorList>
            <consortium name="US DOE Joint Genome Institute (JGI-PGF)"/>
            <person name="Walter F."/>
            <person name="Albersmeier A."/>
            <person name="Kalinowski J."/>
            <person name="Ruckert C."/>
        </authorList>
    </citation>
    <scope>NUCLEOTIDE SEQUENCE</scope>
    <source>
        <strain evidence="1">KCTC 42650</strain>
    </source>
</reference>
<evidence type="ECO:0000313" key="2">
    <source>
        <dbReference type="Proteomes" id="UP000626220"/>
    </source>
</evidence>
<gene>
    <name evidence="1" type="ORF">GCM10017056_00020</name>
</gene>
<sequence>MKGLGFLLALGVLAAPEPAPPAHQGGALPPLVTPNRFVDAAGGSVSVVTIREPEGFAEAVRDADRSGVIDAVWQAGKIGREQGREAEVFVVFVDDWTAAQGFAKGIRSGKLAQHYAGLADNTSVDLFQANPRGDRMVQWITIAQRLAPYEIPTACYARLVVSVIYTAGNPGDFAMRDCAKSRK</sequence>
<dbReference type="Proteomes" id="UP000626220">
    <property type="component" value="Unassembled WGS sequence"/>
</dbReference>
<organism evidence="1 2">
    <name type="scientific">Seohaeicola zhoushanensis</name>
    <dbReference type="NCBI Taxonomy" id="1569283"/>
    <lineage>
        <taxon>Bacteria</taxon>
        <taxon>Pseudomonadati</taxon>
        <taxon>Pseudomonadota</taxon>
        <taxon>Alphaproteobacteria</taxon>
        <taxon>Rhodobacterales</taxon>
        <taxon>Roseobacteraceae</taxon>
        <taxon>Seohaeicola</taxon>
    </lineage>
</organism>
<proteinExistence type="predicted"/>
<evidence type="ECO:0000313" key="1">
    <source>
        <dbReference type="EMBL" id="GHF32660.1"/>
    </source>
</evidence>
<keyword evidence="2" id="KW-1185">Reference proteome</keyword>
<name>A0A8J3GTI3_9RHOB</name>
<dbReference type="RefSeq" id="WP_189677977.1">
    <property type="nucleotide sequence ID" value="NZ_BNCJ01000001.1"/>
</dbReference>
<dbReference type="EMBL" id="BNCJ01000001">
    <property type="protein sequence ID" value="GHF32660.1"/>
    <property type="molecule type" value="Genomic_DNA"/>
</dbReference>
<protein>
    <submittedName>
        <fullName evidence="1">Uncharacterized protein</fullName>
    </submittedName>
</protein>
<reference evidence="1" key="2">
    <citation type="submission" date="2020-09" db="EMBL/GenBank/DDBJ databases">
        <authorList>
            <person name="Sun Q."/>
            <person name="Kim S."/>
        </authorList>
    </citation>
    <scope>NUCLEOTIDE SEQUENCE</scope>
    <source>
        <strain evidence="1">KCTC 42650</strain>
    </source>
</reference>
<dbReference type="AlphaFoldDB" id="A0A8J3GTI3"/>
<comment type="caution">
    <text evidence="1">The sequence shown here is derived from an EMBL/GenBank/DDBJ whole genome shotgun (WGS) entry which is preliminary data.</text>
</comment>